<evidence type="ECO:0000313" key="9">
    <source>
        <dbReference type="Proteomes" id="UP000694580"/>
    </source>
</evidence>
<evidence type="ECO:0000313" key="8">
    <source>
        <dbReference type="Ensembl" id="ENSDCDP00010055907.1"/>
    </source>
</evidence>
<dbReference type="InterPro" id="IPR006212">
    <property type="entry name" value="Furin_repeat"/>
</dbReference>
<reference evidence="8" key="3">
    <citation type="submission" date="2025-09" db="UniProtKB">
        <authorList>
            <consortium name="Ensembl"/>
        </authorList>
    </citation>
    <scope>IDENTIFICATION</scope>
</reference>
<dbReference type="Proteomes" id="UP000694580">
    <property type="component" value="Chromosome 17"/>
</dbReference>
<dbReference type="GO" id="GO:0005576">
    <property type="term" value="C:extracellular region"/>
    <property type="evidence" value="ECO:0007669"/>
    <property type="project" value="UniProtKB-SubCell"/>
</dbReference>
<evidence type="ECO:0000256" key="6">
    <source>
        <dbReference type="SAM" id="Phobius"/>
    </source>
</evidence>
<dbReference type="Pfam" id="PF15913">
    <property type="entry name" value="Furin-like_2"/>
    <property type="match status" value="1"/>
</dbReference>
<keyword evidence="6" id="KW-1133">Transmembrane helix</keyword>
<feature type="domain" description="EGF-like" evidence="7">
    <location>
        <begin position="614"/>
        <end position="647"/>
    </location>
</feature>
<dbReference type="SMART" id="SM00181">
    <property type="entry name" value="EGF"/>
    <property type="match status" value="8"/>
</dbReference>
<dbReference type="InterPro" id="IPR000742">
    <property type="entry name" value="EGF"/>
</dbReference>
<dbReference type="PANTHER" id="PTHR15332:SF175">
    <property type="entry name" value="PROPROTEIN CONVERTASE SUBTILISIN_KEXIN TYPE 5-LIKE"/>
    <property type="match status" value="1"/>
</dbReference>
<feature type="domain" description="EGF-like" evidence="7">
    <location>
        <begin position="868"/>
        <end position="901"/>
    </location>
</feature>
<dbReference type="SUPFAM" id="SSF57184">
    <property type="entry name" value="Growth factor receptor domain"/>
    <property type="match status" value="5"/>
</dbReference>
<dbReference type="InterPro" id="IPR043601">
    <property type="entry name" value="Rspo_Fu-CRD_dom"/>
</dbReference>
<feature type="domain" description="EGF-like" evidence="7">
    <location>
        <begin position="176"/>
        <end position="205"/>
    </location>
</feature>
<evidence type="ECO:0000256" key="3">
    <source>
        <dbReference type="ARBA" id="ARBA00022729"/>
    </source>
</evidence>
<feature type="transmembrane region" description="Helical" evidence="6">
    <location>
        <begin position="944"/>
        <end position="964"/>
    </location>
</feature>
<keyword evidence="9" id="KW-1185">Reference proteome</keyword>
<dbReference type="PANTHER" id="PTHR15332">
    <property type="entry name" value="PROPROTEIN CONVERTASE SUBTILISIN_KEXIN TYPE 5-LIKE"/>
    <property type="match status" value="1"/>
</dbReference>
<name>A0AAY4EE61_9TELE</name>
<keyword evidence="2" id="KW-0964">Secreted</keyword>
<organism evidence="8 9">
    <name type="scientific">Denticeps clupeoides</name>
    <name type="common">denticle herring</name>
    <dbReference type="NCBI Taxonomy" id="299321"/>
    <lineage>
        <taxon>Eukaryota</taxon>
        <taxon>Metazoa</taxon>
        <taxon>Chordata</taxon>
        <taxon>Craniata</taxon>
        <taxon>Vertebrata</taxon>
        <taxon>Euteleostomi</taxon>
        <taxon>Actinopterygii</taxon>
        <taxon>Neopterygii</taxon>
        <taxon>Teleostei</taxon>
        <taxon>Clupei</taxon>
        <taxon>Clupeiformes</taxon>
        <taxon>Denticipitoidei</taxon>
        <taxon>Denticipitidae</taxon>
        <taxon>Denticeps</taxon>
    </lineage>
</organism>
<evidence type="ECO:0000256" key="4">
    <source>
        <dbReference type="ARBA" id="ARBA00023180"/>
    </source>
</evidence>
<dbReference type="GeneTree" id="ENSGT00730000111835"/>
<accession>A0AAY4EE61</accession>
<sequence>MNDMWSGRDRLVVGEWPSDRRGVAAQSPPDQSPSPKLAKLVFVLFFSPPLAGRSRPWTATIKLRGPLSSHPRTAGRLLEMLLRLAGLLLPLLLLLLLPRGARSASPVSCPGGQFALKSRCVPCHPTCAECSGHELFDCAACGVDEEGRERFLHQGRCRPHCPRGTYPERGHYVCLACMSDCELCVDAHMCAKCKEGYRLQSGLCQAASCGVGQMQVPETGECVDCEMGCKTCSTDDPELCSSCLEGYFLFRQQCRRHCPQRSYEDRARGLCMSCPAPCSDCRSDTLCLACQPGHFLSDGVCVKQCPQGSFGEVSGWGCQLCHSSCQTCHGPHVRDCDLCPNGNLPVYGQCPAVICKQGQYYDGLDGECHYCHLTCKTCIGPKAQDCSSCFDDYVLDQDGACVEHCLPGSFANPASQMCEECSPNCETCGDASDNCISCKSGSYQLFLHQGRCWSNCPDGFFETAEGMCEACDSECLTCEEKSSQCLSCVEGRFFEIGQCKPNCSQRSYPAEDGTCRRCPPHCDVCADDKACSRCSFLYLLLNGVCKANCPEGYFEDLDEGRCVPCHRTCATCSGPLFDDCESCSDAAPKLYEGTCSKDCPTGTYYETSVQECQECHQTCARCTGPEPTHCTQCGKGLALDPNTMMCGVTGDSDCPPKTFLHGNRFTCQACHRQCQSCEGPGPNDCQTCAVPGYLHNGSCESECPAGTYKASEEADGVELGFCSLCDHVCGTCTGASPKDCLSCSRGYFRLLHLCVSHCPTGYYTEGQHCEKCDRSCELCSGPGPEKCQVCPPSLLELQGTMQCVERCPDRFFQEGQRCTQCHTSCLTCTDNTPQGCLTCDWGSILQDGVCYPRCEERRYFTQNEACELCDNSCRHCSGPGPEHCLTCDPGFALHAVDSRCVRCCESAEATGDCCVCDPSTALCVEAPKAGHLDLSAGAFHHSTVAVPIALLVVLLVMLAVFGLVKARTRRRLCWAQSYERLSGTAGGGLDTQSMPHGVPDPEDSGDEVDVVYTSRGGSVYRRYGFIHDQDTEEEEDLDASMGLSRT</sequence>
<dbReference type="Gene3D" id="2.10.220.10">
    <property type="entry name" value="Hormone Receptor, Insulin-like Growth Factor Receptor 1, Chain A, domain 2"/>
    <property type="match status" value="9"/>
</dbReference>
<dbReference type="AlphaFoldDB" id="A0AAY4EE61"/>
<keyword evidence="6" id="KW-0472">Membrane</keyword>
<evidence type="ECO:0000256" key="1">
    <source>
        <dbReference type="ARBA" id="ARBA00004613"/>
    </source>
</evidence>
<evidence type="ECO:0000259" key="7">
    <source>
        <dbReference type="SMART" id="SM00181"/>
    </source>
</evidence>
<feature type="domain" description="EGF-like" evidence="7">
    <location>
        <begin position="273"/>
        <end position="302"/>
    </location>
</feature>
<feature type="domain" description="EGF-like" evidence="7">
    <location>
        <begin position="524"/>
        <end position="563"/>
    </location>
</feature>
<feature type="domain" description="EGF-like" evidence="7">
    <location>
        <begin position="367"/>
        <end position="402"/>
    </location>
</feature>
<evidence type="ECO:0000256" key="2">
    <source>
        <dbReference type="ARBA" id="ARBA00022525"/>
    </source>
</evidence>
<feature type="domain" description="EGF-like" evidence="7">
    <location>
        <begin position="470"/>
        <end position="500"/>
    </location>
</feature>
<gene>
    <name evidence="8" type="primary">LOC114766501</name>
</gene>
<feature type="region of interest" description="Disordered" evidence="5">
    <location>
        <begin position="985"/>
        <end position="1006"/>
    </location>
</feature>
<protein>
    <recommendedName>
        <fullName evidence="7">EGF-like domain-containing protein</fullName>
    </recommendedName>
</protein>
<keyword evidence="6" id="KW-0812">Transmembrane</keyword>
<dbReference type="InterPro" id="IPR009030">
    <property type="entry name" value="Growth_fac_rcpt_cys_sf"/>
</dbReference>
<reference evidence="8 9" key="1">
    <citation type="submission" date="2020-06" db="EMBL/GenBank/DDBJ databases">
        <authorList>
            <consortium name="Wellcome Sanger Institute Data Sharing"/>
        </authorList>
    </citation>
    <scope>NUCLEOTIDE SEQUENCE [LARGE SCALE GENOMIC DNA]</scope>
</reference>
<dbReference type="CDD" id="cd00064">
    <property type="entry name" value="FU"/>
    <property type="match status" value="9"/>
</dbReference>
<feature type="domain" description="EGF-like" evidence="7">
    <location>
        <begin position="224"/>
        <end position="255"/>
    </location>
</feature>
<comment type="subcellular location">
    <subcellularLocation>
        <location evidence="1">Secreted</location>
    </subcellularLocation>
</comment>
<evidence type="ECO:0000256" key="5">
    <source>
        <dbReference type="SAM" id="MobiDB-lite"/>
    </source>
</evidence>
<dbReference type="SMART" id="SM00261">
    <property type="entry name" value="FU"/>
    <property type="match status" value="16"/>
</dbReference>
<reference evidence="8" key="2">
    <citation type="submission" date="2025-08" db="UniProtKB">
        <authorList>
            <consortium name="Ensembl"/>
        </authorList>
    </citation>
    <scope>IDENTIFICATION</scope>
</reference>
<dbReference type="Ensembl" id="ENSDCDT00010066514.1">
    <property type="protein sequence ID" value="ENSDCDP00010055907.1"/>
    <property type="gene ID" value="ENSDCDG00010031973.1"/>
</dbReference>
<proteinExistence type="predicted"/>
<keyword evidence="4" id="KW-0325">Glycoprotein</keyword>
<keyword evidence="3" id="KW-0732">Signal</keyword>